<proteinExistence type="predicted"/>
<sequence length="84" mass="10023">MEISFYHDLDKVFKSKFGRFGIFYYSQFIIGNKKLEAKDNFENIFNYCFHTVGKLAVFYLKIATNVHLRLLSEKELEELKDSQI</sequence>
<protein>
    <submittedName>
        <fullName evidence="1">Uncharacterized protein</fullName>
    </submittedName>
</protein>
<name>A0A1F7Z6D0_9BACT</name>
<dbReference type="AlphaFoldDB" id="A0A1F7Z6D0"/>
<evidence type="ECO:0000313" key="1">
    <source>
        <dbReference type="EMBL" id="OGM34679.1"/>
    </source>
</evidence>
<comment type="caution">
    <text evidence="1">The sequence shown here is derived from an EMBL/GenBank/DDBJ whole genome shotgun (WGS) entry which is preliminary data.</text>
</comment>
<organism evidence="1 2">
    <name type="scientific">Candidatus Woesebacteria bacterium RIFCSPHIGHO2_02_FULL_39_13</name>
    <dbReference type="NCBI Taxonomy" id="1802505"/>
    <lineage>
        <taxon>Bacteria</taxon>
        <taxon>Candidatus Woeseibacteriota</taxon>
    </lineage>
</organism>
<dbReference type="EMBL" id="MGGR01000003">
    <property type="protein sequence ID" value="OGM34679.1"/>
    <property type="molecule type" value="Genomic_DNA"/>
</dbReference>
<gene>
    <name evidence="1" type="ORF">A3D01_04095</name>
</gene>
<evidence type="ECO:0000313" key="2">
    <source>
        <dbReference type="Proteomes" id="UP000177169"/>
    </source>
</evidence>
<accession>A0A1F7Z6D0</accession>
<reference evidence="1 2" key="1">
    <citation type="journal article" date="2016" name="Nat. Commun.">
        <title>Thousands of microbial genomes shed light on interconnected biogeochemical processes in an aquifer system.</title>
        <authorList>
            <person name="Anantharaman K."/>
            <person name="Brown C.T."/>
            <person name="Hug L.A."/>
            <person name="Sharon I."/>
            <person name="Castelle C.J."/>
            <person name="Probst A.J."/>
            <person name="Thomas B.C."/>
            <person name="Singh A."/>
            <person name="Wilkins M.J."/>
            <person name="Karaoz U."/>
            <person name="Brodie E.L."/>
            <person name="Williams K.H."/>
            <person name="Hubbard S.S."/>
            <person name="Banfield J.F."/>
        </authorList>
    </citation>
    <scope>NUCLEOTIDE SEQUENCE [LARGE SCALE GENOMIC DNA]</scope>
</reference>
<dbReference type="Proteomes" id="UP000177169">
    <property type="component" value="Unassembled WGS sequence"/>
</dbReference>